<keyword evidence="3" id="KW-1185">Reference proteome</keyword>
<keyword evidence="1" id="KW-0732">Signal</keyword>
<dbReference type="PROSITE" id="PS51257">
    <property type="entry name" value="PROKAR_LIPOPROTEIN"/>
    <property type="match status" value="1"/>
</dbReference>
<sequence length="146" mass="15589">MSLRQLSVTLALACLLTACGGGPTRKVHPSTASIQQLAVQADGSWKIALRIQNFSTFPMHYSSIDVKLGIDGKDVGELKITPDIDIVGNSGDVVEATFRPLAKPAFGSDIAYTLKGTIETSEPKESFKLDTSSRLSPVPGVANTWR</sequence>
<protein>
    <submittedName>
        <fullName evidence="2">LEA type 2 family protein</fullName>
    </submittedName>
</protein>
<feature type="chain" id="PRO_5046571898" evidence="1">
    <location>
        <begin position="21"/>
        <end position="146"/>
    </location>
</feature>
<dbReference type="SUPFAM" id="SSF117070">
    <property type="entry name" value="LEA14-like"/>
    <property type="match status" value="1"/>
</dbReference>
<comment type="caution">
    <text evidence="2">The sequence shown here is derived from an EMBL/GenBank/DDBJ whole genome shotgun (WGS) entry which is preliminary data.</text>
</comment>
<feature type="signal peptide" evidence="1">
    <location>
        <begin position="1"/>
        <end position="20"/>
    </location>
</feature>
<evidence type="ECO:0000313" key="2">
    <source>
        <dbReference type="EMBL" id="GAA0723419.1"/>
    </source>
</evidence>
<proteinExistence type="predicted"/>
<gene>
    <name evidence="2" type="ORF">GCM10009105_35420</name>
</gene>
<evidence type="ECO:0000313" key="3">
    <source>
        <dbReference type="Proteomes" id="UP001501523"/>
    </source>
</evidence>
<accession>A0ABN1IY27</accession>
<dbReference type="EMBL" id="BAAAEU010000025">
    <property type="protein sequence ID" value="GAA0723419.1"/>
    <property type="molecule type" value="Genomic_DNA"/>
</dbReference>
<dbReference type="Proteomes" id="UP001501523">
    <property type="component" value="Unassembled WGS sequence"/>
</dbReference>
<name>A0ABN1IY27_9GAMM</name>
<reference evidence="2 3" key="1">
    <citation type="journal article" date="2019" name="Int. J. Syst. Evol. Microbiol.">
        <title>The Global Catalogue of Microorganisms (GCM) 10K type strain sequencing project: providing services to taxonomists for standard genome sequencing and annotation.</title>
        <authorList>
            <consortium name="The Broad Institute Genomics Platform"/>
            <consortium name="The Broad Institute Genome Sequencing Center for Infectious Disease"/>
            <person name="Wu L."/>
            <person name="Ma J."/>
        </authorList>
    </citation>
    <scope>NUCLEOTIDE SEQUENCE [LARGE SCALE GENOMIC DNA]</scope>
    <source>
        <strain evidence="2 3">JCM 15421</strain>
    </source>
</reference>
<organism evidence="2 3">
    <name type="scientific">Dokdonella soli</name>
    <dbReference type="NCBI Taxonomy" id="529810"/>
    <lineage>
        <taxon>Bacteria</taxon>
        <taxon>Pseudomonadati</taxon>
        <taxon>Pseudomonadota</taxon>
        <taxon>Gammaproteobacteria</taxon>
        <taxon>Lysobacterales</taxon>
        <taxon>Rhodanobacteraceae</taxon>
        <taxon>Dokdonella</taxon>
    </lineage>
</organism>
<evidence type="ECO:0000256" key="1">
    <source>
        <dbReference type="SAM" id="SignalP"/>
    </source>
</evidence>
<dbReference type="RefSeq" id="WP_343793660.1">
    <property type="nucleotide sequence ID" value="NZ_BAAAEU010000025.1"/>
</dbReference>